<name>A0A1I0ZFY4_9FLAO</name>
<keyword evidence="1" id="KW-0472">Membrane</keyword>
<accession>A0A1I0ZFY4</accession>
<evidence type="ECO:0000313" key="2">
    <source>
        <dbReference type="EMBL" id="SFB24307.1"/>
    </source>
</evidence>
<organism evidence="2 3">
    <name type="scientific">Flavobacterium swingsii</name>
    <dbReference type="NCBI Taxonomy" id="498292"/>
    <lineage>
        <taxon>Bacteria</taxon>
        <taxon>Pseudomonadati</taxon>
        <taxon>Bacteroidota</taxon>
        <taxon>Flavobacteriia</taxon>
        <taxon>Flavobacteriales</taxon>
        <taxon>Flavobacteriaceae</taxon>
        <taxon>Flavobacterium</taxon>
    </lineage>
</organism>
<evidence type="ECO:0000313" key="3">
    <source>
        <dbReference type="Proteomes" id="UP000199604"/>
    </source>
</evidence>
<reference evidence="3" key="1">
    <citation type="submission" date="2016-10" db="EMBL/GenBank/DDBJ databases">
        <authorList>
            <person name="Varghese N."/>
            <person name="Submissions S."/>
        </authorList>
    </citation>
    <scope>NUCLEOTIDE SEQUENCE [LARGE SCALE GENOMIC DNA]</scope>
    <source>
        <strain evidence="3">DSM 21789</strain>
    </source>
</reference>
<dbReference type="Gene3D" id="3.30.530.20">
    <property type="match status" value="1"/>
</dbReference>
<sequence length="180" mass="20538">MRIIKKIILILVVLIGLFLLAALIMKKDYAVEREVVINKPKDSIFNYIKYVKNQDHFSVWNQKDPAMKKTSSGTDGQIGFVYGWDSAKEDVGAGEQEIKKITNGERIDFELRFTRPFESTDNAYFTTEAVSATQTKVKWGFNGKMPFPMNAMMPIMGMEDMLGKDLQKGLDDLKVLLEKQ</sequence>
<dbReference type="SUPFAM" id="SSF55961">
    <property type="entry name" value="Bet v1-like"/>
    <property type="match status" value="1"/>
</dbReference>
<evidence type="ECO:0000256" key="1">
    <source>
        <dbReference type="SAM" id="Phobius"/>
    </source>
</evidence>
<feature type="transmembrane region" description="Helical" evidence="1">
    <location>
        <begin position="7"/>
        <end position="25"/>
    </location>
</feature>
<dbReference type="InterPro" id="IPR023393">
    <property type="entry name" value="START-like_dom_sf"/>
</dbReference>
<keyword evidence="1" id="KW-0812">Transmembrane</keyword>
<dbReference type="Proteomes" id="UP000199604">
    <property type="component" value="Unassembled WGS sequence"/>
</dbReference>
<dbReference type="EMBL" id="FOJT01000005">
    <property type="protein sequence ID" value="SFB24307.1"/>
    <property type="molecule type" value="Genomic_DNA"/>
</dbReference>
<proteinExistence type="predicted"/>
<gene>
    <name evidence="2" type="ORF">SAMN05660845_2246</name>
</gene>
<dbReference type="STRING" id="498292.SAMN05660845_2246"/>
<protein>
    <submittedName>
        <fullName evidence="2">Polyketide cyclase / dehydrase and lipid transport</fullName>
    </submittedName>
</protein>
<dbReference type="AlphaFoldDB" id="A0A1I0ZFY4"/>
<dbReference type="RefSeq" id="WP_091477234.1">
    <property type="nucleotide sequence ID" value="NZ_FOJT01000005.1"/>
</dbReference>
<keyword evidence="1" id="KW-1133">Transmembrane helix</keyword>
<keyword evidence="3" id="KW-1185">Reference proteome</keyword>
<dbReference type="CDD" id="cd07818">
    <property type="entry name" value="SRPBCC_1"/>
    <property type="match status" value="1"/>
</dbReference>
<dbReference type="OrthoDB" id="9807923at2"/>